<dbReference type="Proteomes" id="UP001364617">
    <property type="component" value="Unassembled WGS sequence"/>
</dbReference>
<evidence type="ECO:0000313" key="1">
    <source>
        <dbReference type="EMBL" id="KAK7175960.1"/>
    </source>
</evidence>
<name>A0AAN9DM14_9TELE</name>
<accession>A0AAN9DM14</accession>
<dbReference type="AlphaFoldDB" id="A0AAN9DM14"/>
<reference evidence="1 2" key="1">
    <citation type="submission" date="2024-02" db="EMBL/GenBank/DDBJ databases">
        <title>Chromosome-level genome assembly of the Eurasian Minnow (Phoxinus phoxinus).</title>
        <authorList>
            <person name="Oriowo T.O."/>
            <person name="Martin S."/>
            <person name="Stange M."/>
            <person name="Chrysostomakis Y."/>
            <person name="Brown T."/>
            <person name="Winkler S."/>
            <person name="Kukowka S."/>
            <person name="Myers E.W."/>
            <person name="Bohne A."/>
        </authorList>
    </citation>
    <scope>NUCLEOTIDE SEQUENCE [LARGE SCALE GENOMIC DNA]</scope>
    <source>
        <strain evidence="1">ZFMK-TIS-60720</strain>
        <tissue evidence="1">Whole Organism</tissue>
    </source>
</reference>
<comment type="caution">
    <text evidence="1">The sequence shown here is derived from an EMBL/GenBank/DDBJ whole genome shotgun (WGS) entry which is preliminary data.</text>
</comment>
<evidence type="ECO:0000313" key="2">
    <source>
        <dbReference type="Proteomes" id="UP001364617"/>
    </source>
</evidence>
<sequence length="98" mass="11456">MMHYLNSETSQDPHILVLGDKDNSSQVLTIFNREAVEKETLLQAVDVCFKMFYIYDINYPKPSAPIWEFLQHTVYNIPGRVPSIHCHHPKSLVFNQCY</sequence>
<proteinExistence type="predicted"/>
<keyword evidence="2" id="KW-1185">Reference proteome</keyword>
<organism evidence="1 2">
    <name type="scientific">Phoxinus phoxinus</name>
    <name type="common">Eurasian minnow</name>
    <dbReference type="NCBI Taxonomy" id="58324"/>
    <lineage>
        <taxon>Eukaryota</taxon>
        <taxon>Metazoa</taxon>
        <taxon>Chordata</taxon>
        <taxon>Craniata</taxon>
        <taxon>Vertebrata</taxon>
        <taxon>Euteleostomi</taxon>
        <taxon>Actinopterygii</taxon>
        <taxon>Neopterygii</taxon>
        <taxon>Teleostei</taxon>
        <taxon>Ostariophysi</taxon>
        <taxon>Cypriniformes</taxon>
        <taxon>Leuciscidae</taxon>
        <taxon>Phoxininae</taxon>
        <taxon>Phoxinus</taxon>
    </lineage>
</organism>
<protein>
    <submittedName>
        <fullName evidence="1">Uncharacterized protein</fullName>
    </submittedName>
</protein>
<dbReference type="EMBL" id="JAYKXH010000001">
    <property type="protein sequence ID" value="KAK7175960.1"/>
    <property type="molecule type" value="Genomic_DNA"/>
</dbReference>
<gene>
    <name evidence="1" type="ORF">R3I93_000275</name>
</gene>